<proteinExistence type="predicted"/>
<dbReference type="InterPro" id="IPR000326">
    <property type="entry name" value="PAP2/HPO"/>
</dbReference>
<feature type="transmembrane region" description="Helical" evidence="1">
    <location>
        <begin position="68"/>
        <end position="89"/>
    </location>
</feature>
<protein>
    <submittedName>
        <fullName evidence="3">Phosphatase PAP2 family protein</fullName>
    </submittedName>
</protein>
<evidence type="ECO:0000259" key="2">
    <source>
        <dbReference type="SMART" id="SM00014"/>
    </source>
</evidence>
<sequence length="196" mass="21310">MGLLLRGGQRPFFQGADERLTAGMAGSTRGSTMELALFLDRVGGPMGVVIPLAVTGCLGVYGRWRSALFFFATSVLANLVVVLPLKGFVGRPRPPHPWVLVSDGSFPSGQVFMMTTLLVAVGVVFLRPRTRLWGWIAFGLLVALMMWSRVWLHAQWLSDALAGAMAGAGAGLVLWRAFAALLRREAERLAADRLWD</sequence>
<feature type="transmembrane region" description="Helical" evidence="1">
    <location>
        <begin position="160"/>
        <end position="178"/>
    </location>
</feature>
<keyword evidence="1" id="KW-1133">Transmembrane helix</keyword>
<gene>
    <name evidence="3" type="ORF">AB5J50_01860</name>
</gene>
<keyword evidence="1" id="KW-0812">Transmembrane</keyword>
<evidence type="ECO:0000313" key="3">
    <source>
        <dbReference type="EMBL" id="XDQ59640.1"/>
    </source>
</evidence>
<dbReference type="RefSeq" id="WP_369254270.1">
    <property type="nucleotide sequence ID" value="NZ_CP163440.1"/>
</dbReference>
<feature type="domain" description="Phosphatidic acid phosphatase type 2/haloperoxidase" evidence="2">
    <location>
        <begin position="66"/>
        <end position="175"/>
    </location>
</feature>
<organism evidence="3">
    <name type="scientific">Streptomyces sp. R35</name>
    <dbReference type="NCBI Taxonomy" id="3238630"/>
    <lineage>
        <taxon>Bacteria</taxon>
        <taxon>Bacillati</taxon>
        <taxon>Actinomycetota</taxon>
        <taxon>Actinomycetes</taxon>
        <taxon>Kitasatosporales</taxon>
        <taxon>Streptomycetaceae</taxon>
        <taxon>Streptomyces</taxon>
    </lineage>
</organism>
<feature type="transmembrane region" description="Helical" evidence="1">
    <location>
        <begin position="109"/>
        <end position="126"/>
    </location>
</feature>
<dbReference type="InterPro" id="IPR036938">
    <property type="entry name" value="PAP2/HPO_sf"/>
</dbReference>
<dbReference type="Gene3D" id="1.20.144.10">
    <property type="entry name" value="Phosphatidic acid phosphatase type 2/haloperoxidase"/>
    <property type="match status" value="1"/>
</dbReference>
<name>A0AB39RUP9_9ACTN</name>
<reference evidence="3" key="1">
    <citation type="submission" date="2024-07" db="EMBL/GenBank/DDBJ databases">
        <authorList>
            <person name="Yu S.T."/>
        </authorList>
    </citation>
    <scope>NUCLEOTIDE SEQUENCE</scope>
    <source>
        <strain evidence="3">R35</strain>
    </source>
</reference>
<dbReference type="SUPFAM" id="SSF48317">
    <property type="entry name" value="Acid phosphatase/Vanadium-dependent haloperoxidase"/>
    <property type="match status" value="1"/>
</dbReference>
<keyword evidence="1" id="KW-0472">Membrane</keyword>
<dbReference type="AlphaFoldDB" id="A0AB39RUP9"/>
<accession>A0AB39RUP9</accession>
<dbReference type="Pfam" id="PF01569">
    <property type="entry name" value="PAP2"/>
    <property type="match status" value="1"/>
</dbReference>
<dbReference type="EMBL" id="CP163440">
    <property type="protein sequence ID" value="XDQ59640.1"/>
    <property type="molecule type" value="Genomic_DNA"/>
</dbReference>
<feature type="transmembrane region" description="Helical" evidence="1">
    <location>
        <begin position="42"/>
        <end position="61"/>
    </location>
</feature>
<evidence type="ECO:0000256" key="1">
    <source>
        <dbReference type="SAM" id="Phobius"/>
    </source>
</evidence>
<dbReference type="SMART" id="SM00014">
    <property type="entry name" value="acidPPc"/>
    <property type="match status" value="1"/>
</dbReference>
<feature type="transmembrane region" description="Helical" evidence="1">
    <location>
        <begin position="133"/>
        <end position="154"/>
    </location>
</feature>